<dbReference type="NCBIfam" id="NF005878">
    <property type="entry name" value="PRK07825.1"/>
    <property type="match status" value="1"/>
</dbReference>
<dbReference type="Gene3D" id="3.40.50.720">
    <property type="entry name" value="NAD(P)-binding Rossmann-like Domain"/>
    <property type="match status" value="1"/>
</dbReference>
<dbReference type="InterPro" id="IPR036291">
    <property type="entry name" value="NAD(P)-bd_dom_sf"/>
</dbReference>
<dbReference type="SUPFAM" id="SSF51735">
    <property type="entry name" value="NAD(P)-binding Rossmann-fold domains"/>
    <property type="match status" value="1"/>
</dbReference>
<proteinExistence type="inferred from homology"/>
<dbReference type="InterPro" id="IPR020904">
    <property type="entry name" value="Sc_DH/Rdtase_CS"/>
</dbReference>
<evidence type="ECO:0000313" key="5">
    <source>
        <dbReference type="Proteomes" id="UP001550535"/>
    </source>
</evidence>
<organism evidence="4 5">
    <name type="scientific">Nocardia niwae</name>
    <dbReference type="NCBI Taxonomy" id="626084"/>
    <lineage>
        <taxon>Bacteria</taxon>
        <taxon>Bacillati</taxon>
        <taxon>Actinomycetota</taxon>
        <taxon>Actinomycetes</taxon>
        <taxon>Mycobacteriales</taxon>
        <taxon>Nocardiaceae</taxon>
        <taxon>Nocardia</taxon>
    </lineage>
</organism>
<sequence>MSSLKRYPAIDPGAATVAITGGARGIGLATAKAFAARGASVAIGDLDRAAADAAAEHIGPRCVAFGLDVGSAESFAAFIAGAENSSGPIDVLVNNAGIMPLAGFLDESDQVTAMQIGVNLWGPIHGMRAVLPGMMERGRGHIVNLASLAGKTATPGAAVYSATKHAVVGLSAAIRDEMADHGISVSVILPSLVRTELGAGLAMPSMATVSPETVADTIVNSVRTRRASTVVPRWLGTAVDIANLLPTGVQETARRRVGANRIAAAANTDPRRSQYLRRIQDQVSGA</sequence>
<dbReference type="PANTHER" id="PTHR44196">
    <property type="entry name" value="DEHYDROGENASE/REDUCTASE SDR FAMILY MEMBER 7B"/>
    <property type="match status" value="1"/>
</dbReference>
<protein>
    <submittedName>
        <fullName evidence="4">SDR family oxidoreductase</fullName>
    </submittedName>
</protein>
<comment type="caution">
    <text evidence="4">The sequence shown here is derived from an EMBL/GenBank/DDBJ whole genome shotgun (WGS) entry which is preliminary data.</text>
</comment>
<gene>
    <name evidence="4" type="ORF">ABZ507_24850</name>
</gene>
<dbReference type="RefSeq" id="WP_357808407.1">
    <property type="nucleotide sequence ID" value="NZ_JBEYBM010000022.1"/>
</dbReference>
<dbReference type="PRINTS" id="PR00081">
    <property type="entry name" value="GDHRDH"/>
</dbReference>
<dbReference type="Proteomes" id="UP001550535">
    <property type="component" value="Unassembled WGS sequence"/>
</dbReference>
<dbReference type="Pfam" id="PF00106">
    <property type="entry name" value="adh_short"/>
    <property type="match status" value="1"/>
</dbReference>
<dbReference type="PROSITE" id="PS00061">
    <property type="entry name" value="ADH_SHORT"/>
    <property type="match status" value="1"/>
</dbReference>
<accession>A0ABV2XGM8</accession>
<name>A0ABV2XGM8_9NOCA</name>
<dbReference type="PRINTS" id="PR00080">
    <property type="entry name" value="SDRFAMILY"/>
</dbReference>
<keyword evidence="5" id="KW-1185">Reference proteome</keyword>
<evidence type="ECO:0000313" key="4">
    <source>
        <dbReference type="EMBL" id="MEU2125044.1"/>
    </source>
</evidence>
<evidence type="ECO:0000256" key="3">
    <source>
        <dbReference type="RuleBase" id="RU000363"/>
    </source>
</evidence>
<evidence type="ECO:0000256" key="2">
    <source>
        <dbReference type="ARBA" id="ARBA00023002"/>
    </source>
</evidence>
<dbReference type="EMBL" id="JBEYBR010000074">
    <property type="protein sequence ID" value="MEU2125044.1"/>
    <property type="molecule type" value="Genomic_DNA"/>
</dbReference>
<comment type="similarity">
    <text evidence="1 3">Belongs to the short-chain dehydrogenases/reductases (SDR) family.</text>
</comment>
<dbReference type="CDD" id="cd05233">
    <property type="entry name" value="SDR_c"/>
    <property type="match status" value="1"/>
</dbReference>
<dbReference type="InterPro" id="IPR002347">
    <property type="entry name" value="SDR_fam"/>
</dbReference>
<reference evidence="4 5" key="1">
    <citation type="submission" date="2024-06" db="EMBL/GenBank/DDBJ databases">
        <title>The Natural Products Discovery Center: Release of the First 8490 Sequenced Strains for Exploring Actinobacteria Biosynthetic Diversity.</title>
        <authorList>
            <person name="Kalkreuter E."/>
            <person name="Kautsar S.A."/>
            <person name="Yang D."/>
            <person name="Bader C.D."/>
            <person name="Teijaro C.N."/>
            <person name="Fluegel L."/>
            <person name="Davis C.M."/>
            <person name="Simpson J.R."/>
            <person name="Lauterbach L."/>
            <person name="Steele A.D."/>
            <person name="Gui C."/>
            <person name="Meng S."/>
            <person name="Li G."/>
            <person name="Viehrig K."/>
            <person name="Ye F."/>
            <person name="Su P."/>
            <person name="Kiefer A.F."/>
            <person name="Nichols A."/>
            <person name="Cepeda A.J."/>
            <person name="Yan W."/>
            <person name="Fan B."/>
            <person name="Jiang Y."/>
            <person name="Adhikari A."/>
            <person name="Zheng C.-J."/>
            <person name="Schuster L."/>
            <person name="Cowan T.M."/>
            <person name="Smanski M.J."/>
            <person name="Chevrette M.G."/>
            <person name="De Carvalho L.P.S."/>
            <person name="Shen B."/>
        </authorList>
    </citation>
    <scope>NUCLEOTIDE SEQUENCE [LARGE SCALE GENOMIC DNA]</scope>
    <source>
        <strain evidence="4 5">NPDC019434</strain>
    </source>
</reference>
<dbReference type="PANTHER" id="PTHR44196:SF1">
    <property type="entry name" value="DEHYDROGENASE_REDUCTASE SDR FAMILY MEMBER 7B"/>
    <property type="match status" value="1"/>
</dbReference>
<keyword evidence="2" id="KW-0560">Oxidoreductase</keyword>
<evidence type="ECO:0000256" key="1">
    <source>
        <dbReference type="ARBA" id="ARBA00006484"/>
    </source>
</evidence>